<dbReference type="EMBL" id="JANPWB010000008">
    <property type="protein sequence ID" value="KAJ1161079.1"/>
    <property type="molecule type" value="Genomic_DNA"/>
</dbReference>
<proteinExistence type="predicted"/>
<feature type="region of interest" description="Disordered" evidence="1">
    <location>
        <begin position="1"/>
        <end position="44"/>
    </location>
</feature>
<organism evidence="2 3">
    <name type="scientific">Pleurodeles waltl</name>
    <name type="common">Iberian ribbed newt</name>
    <dbReference type="NCBI Taxonomy" id="8319"/>
    <lineage>
        <taxon>Eukaryota</taxon>
        <taxon>Metazoa</taxon>
        <taxon>Chordata</taxon>
        <taxon>Craniata</taxon>
        <taxon>Vertebrata</taxon>
        <taxon>Euteleostomi</taxon>
        <taxon>Amphibia</taxon>
        <taxon>Batrachia</taxon>
        <taxon>Caudata</taxon>
        <taxon>Salamandroidea</taxon>
        <taxon>Salamandridae</taxon>
        <taxon>Pleurodelinae</taxon>
        <taxon>Pleurodeles</taxon>
    </lineage>
</organism>
<evidence type="ECO:0000313" key="2">
    <source>
        <dbReference type="EMBL" id="KAJ1161079.1"/>
    </source>
</evidence>
<gene>
    <name evidence="2" type="ORF">NDU88_001567</name>
</gene>
<reference evidence="2" key="1">
    <citation type="journal article" date="2022" name="bioRxiv">
        <title>Sequencing and chromosome-scale assembly of the giantPleurodeles waltlgenome.</title>
        <authorList>
            <person name="Brown T."/>
            <person name="Elewa A."/>
            <person name="Iarovenko S."/>
            <person name="Subramanian E."/>
            <person name="Araus A.J."/>
            <person name="Petzold A."/>
            <person name="Susuki M."/>
            <person name="Suzuki K.-i.T."/>
            <person name="Hayashi T."/>
            <person name="Toyoda A."/>
            <person name="Oliveira C."/>
            <person name="Osipova E."/>
            <person name="Leigh N.D."/>
            <person name="Simon A."/>
            <person name="Yun M.H."/>
        </authorList>
    </citation>
    <scope>NUCLEOTIDE SEQUENCE</scope>
    <source>
        <strain evidence="2">20211129_DDA</strain>
        <tissue evidence="2">Liver</tissue>
    </source>
</reference>
<evidence type="ECO:0000313" key="3">
    <source>
        <dbReference type="Proteomes" id="UP001066276"/>
    </source>
</evidence>
<evidence type="ECO:0000256" key="1">
    <source>
        <dbReference type="SAM" id="MobiDB-lite"/>
    </source>
</evidence>
<comment type="caution">
    <text evidence="2">The sequence shown here is derived from an EMBL/GenBank/DDBJ whole genome shotgun (WGS) entry which is preliminary data.</text>
</comment>
<keyword evidence="3" id="KW-1185">Reference proteome</keyword>
<dbReference type="AlphaFoldDB" id="A0AAV7S9A8"/>
<name>A0AAV7S9A8_PLEWA</name>
<dbReference type="Proteomes" id="UP001066276">
    <property type="component" value="Chromosome 4_2"/>
</dbReference>
<sequence>MAEPENYPRREACDAQADKENTPASRVPGGTWLLESCPGSQDVSNKGIKVEKKLDEPIVTDITPGQKKGT</sequence>
<accession>A0AAV7S9A8</accession>
<feature type="compositionally biased region" description="Basic and acidic residues" evidence="1">
    <location>
        <begin position="1"/>
        <end position="21"/>
    </location>
</feature>
<protein>
    <submittedName>
        <fullName evidence="2">Uncharacterized protein</fullName>
    </submittedName>
</protein>